<dbReference type="RefSeq" id="WP_179463727.1">
    <property type="nucleotide sequence ID" value="NZ_JACBZX010000001.1"/>
</dbReference>
<feature type="transmembrane region" description="Helical" evidence="1">
    <location>
        <begin position="45"/>
        <end position="65"/>
    </location>
</feature>
<dbReference type="InterPro" id="IPR025327">
    <property type="entry name" value="DUF4233"/>
</dbReference>
<keyword evidence="1" id="KW-1133">Transmembrane helix</keyword>
<dbReference type="Proteomes" id="UP000592181">
    <property type="component" value="Unassembled WGS sequence"/>
</dbReference>
<dbReference type="AlphaFoldDB" id="A0A852X6L2"/>
<keyword evidence="1" id="KW-0812">Transmembrane</keyword>
<feature type="transmembrane region" description="Helical" evidence="1">
    <location>
        <begin position="12"/>
        <end position="33"/>
    </location>
</feature>
<protein>
    <recommendedName>
        <fullName evidence="4">DUF4233 domain-containing protein</fullName>
    </recommendedName>
</protein>
<gene>
    <name evidence="2" type="ORF">BJY28_003018</name>
</gene>
<dbReference type="EMBL" id="JACBZX010000001">
    <property type="protein sequence ID" value="NYG38549.1"/>
    <property type="molecule type" value="Genomic_DNA"/>
</dbReference>
<comment type="caution">
    <text evidence="2">The sequence shown here is derived from an EMBL/GenBank/DDBJ whole genome shotgun (WGS) entry which is preliminary data.</text>
</comment>
<feature type="transmembrane region" description="Helical" evidence="1">
    <location>
        <begin position="85"/>
        <end position="105"/>
    </location>
</feature>
<sequence length="126" mass="13172">MRAPGKFTWRMLATVLGGQALVIFFGALVARGLRVEESSDLPLGLTPFVVMCAVAVLALLAAGMVRRPGGPVLGWVVQGLTLLSAIWVPTMLAIAVVFGALYGYCQWQGTKIDARTAAAEAGPASQ</sequence>
<reference evidence="2 3" key="1">
    <citation type="submission" date="2020-07" db="EMBL/GenBank/DDBJ databases">
        <title>Sequencing the genomes of 1000 actinobacteria strains.</title>
        <authorList>
            <person name="Klenk H.-P."/>
        </authorList>
    </citation>
    <scope>NUCLEOTIDE SEQUENCE [LARGE SCALE GENOMIC DNA]</scope>
    <source>
        <strain evidence="2 3">DSM 24723</strain>
    </source>
</reference>
<accession>A0A852X6L2</accession>
<name>A0A852X6L2_9MICO</name>
<dbReference type="Pfam" id="PF14017">
    <property type="entry name" value="DUF4233"/>
    <property type="match status" value="1"/>
</dbReference>
<keyword evidence="3" id="KW-1185">Reference proteome</keyword>
<proteinExistence type="predicted"/>
<evidence type="ECO:0008006" key="4">
    <source>
        <dbReference type="Google" id="ProtNLM"/>
    </source>
</evidence>
<keyword evidence="1" id="KW-0472">Membrane</keyword>
<organism evidence="2 3">
    <name type="scientific">Janibacter alkaliphilus</name>
    <dbReference type="NCBI Taxonomy" id="1069963"/>
    <lineage>
        <taxon>Bacteria</taxon>
        <taxon>Bacillati</taxon>
        <taxon>Actinomycetota</taxon>
        <taxon>Actinomycetes</taxon>
        <taxon>Micrococcales</taxon>
        <taxon>Intrasporangiaceae</taxon>
        <taxon>Janibacter</taxon>
    </lineage>
</organism>
<evidence type="ECO:0000256" key="1">
    <source>
        <dbReference type="SAM" id="Phobius"/>
    </source>
</evidence>
<evidence type="ECO:0000313" key="3">
    <source>
        <dbReference type="Proteomes" id="UP000592181"/>
    </source>
</evidence>
<evidence type="ECO:0000313" key="2">
    <source>
        <dbReference type="EMBL" id="NYG38549.1"/>
    </source>
</evidence>